<evidence type="ECO:0000313" key="2">
    <source>
        <dbReference type="Proteomes" id="UP000566711"/>
    </source>
</evidence>
<accession>A0A7W2EM36</accession>
<organism evidence="1 2">
    <name type="scientific">Rugamonas fusca</name>
    <dbReference type="NCBI Taxonomy" id="2758568"/>
    <lineage>
        <taxon>Bacteria</taxon>
        <taxon>Pseudomonadati</taxon>
        <taxon>Pseudomonadota</taxon>
        <taxon>Betaproteobacteria</taxon>
        <taxon>Burkholderiales</taxon>
        <taxon>Oxalobacteraceae</taxon>
        <taxon>Telluria group</taxon>
        <taxon>Rugamonas</taxon>
    </lineage>
</organism>
<keyword evidence="2" id="KW-1185">Reference proteome</keyword>
<name>A0A7W2EM36_9BURK</name>
<proteinExistence type="predicted"/>
<protein>
    <submittedName>
        <fullName evidence="1">Uncharacterized protein</fullName>
    </submittedName>
</protein>
<dbReference type="Proteomes" id="UP000566711">
    <property type="component" value="Unassembled WGS sequence"/>
</dbReference>
<evidence type="ECO:0000313" key="1">
    <source>
        <dbReference type="EMBL" id="MBA5608401.1"/>
    </source>
</evidence>
<comment type="caution">
    <text evidence="1">The sequence shown here is derived from an EMBL/GenBank/DDBJ whole genome shotgun (WGS) entry which is preliminary data.</text>
</comment>
<reference evidence="1 2" key="1">
    <citation type="submission" date="2020-07" db="EMBL/GenBank/DDBJ databases">
        <title>Novel species isolated from subtropical streams in China.</title>
        <authorList>
            <person name="Lu H."/>
        </authorList>
    </citation>
    <scope>NUCLEOTIDE SEQUENCE [LARGE SCALE GENOMIC DNA]</scope>
    <source>
        <strain evidence="1 2">FT3S</strain>
    </source>
</reference>
<dbReference type="AlphaFoldDB" id="A0A7W2EM36"/>
<sequence length="61" mass="6538">MSAAAVLAVRRVCALEQAVSDLRASLEGAPGAAMDERERRAQIARLLSEVTLFRLALADRA</sequence>
<gene>
    <name evidence="1" type="ORF">H3H36_23930</name>
</gene>
<dbReference type="EMBL" id="JACEZS010000031">
    <property type="protein sequence ID" value="MBA5608401.1"/>
    <property type="molecule type" value="Genomic_DNA"/>
</dbReference>